<reference evidence="2" key="1">
    <citation type="journal article" date="2022" name="bioRxiv">
        <title>Sequencing and chromosome-scale assembly of the giantPleurodeles waltlgenome.</title>
        <authorList>
            <person name="Brown T."/>
            <person name="Elewa A."/>
            <person name="Iarovenko S."/>
            <person name="Subramanian E."/>
            <person name="Araus A.J."/>
            <person name="Petzold A."/>
            <person name="Susuki M."/>
            <person name="Suzuki K.-i.T."/>
            <person name="Hayashi T."/>
            <person name="Toyoda A."/>
            <person name="Oliveira C."/>
            <person name="Osipova E."/>
            <person name="Leigh N.D."/>
            <person name="Simon A."/>
            <person name="Yun M.H."/>
        </authorList>
    </citation>
    <scope>NUCLEOTIDE SEQUENCE</scope>
    <source>
        <strain evidence="2">20211129_DDA</strain>
        <tissue evidence="2">Liver</tissue>
    </source>
</reference>
<evidence type="ECO:0000256" key="1">
    <source>
        <dbReference type="SAM" id="MobiDB-lite"/>
    </source>
</evidence>
<keyword evidence="3" id="KW-1185">Reference proteome</keyword>
<feature type="compositionally biased region" description="Basic and acidic residues" evidence="1">
    <location>
        <begin position="86"/>
        <end position="97"/>
    </location>
</feature>
<evidence type="ECO:0000313" key="3">
    <source>
        <dbReference type="Proteomes" id="UP001066276"/>
    </source>
</evidence>
<name>A0AAV7MQ02_PLEWA</name>
<protein>
    <submittedName>
        <fullName evidence="2">Uncharacterized protein</fullName>
    </submittedName>
</protein>
<dbReference type="EMBL" id="JANPWB010000013">
    <property type="protein sequence ID" value="KAJ1105412.1"/>
    <property type="molecule type" value="Genomic_DNA"/>
</dbReference>
<gene>
    <name evidence="2" type="ORF">NDU88_002818</name>
</gene>
<evidence type="ECO:0000313" key="2">
    <source>
        <dbReference type="EMBL" id="KAJ1105412.1"/>
    </source>
</evidence>
<dbReference type="Proteomes" id="UP001066276">
    <property type="component" value="Chromosome 9"/>
</dbReference>
<dbReference type="AlphaFoldDB" id="A0AAV7MQ02"/>
<organism evidence="2 3">
    <name type="scientific">Pleurodeles waltl</name>
    <name type="common">Iberian ribbed newt</name>
    <dbReference type="NCBI Taxonomy" id="8319"/>
    <lineage>
        <taxon>Eukaryota</taxon>
        <taxon>Metazoa</taxon>
        <taxon>Chordata</taxon>
        <taxon>Craniata</taxon>
        <taxon>Vertebrata</taxon>
        <taxon>Euteleostomi</taxon>
        <taxon>Amphibia</taxon>
        <taxon>Batrachia</taxon>
        <taxon>Caudata</taxon>
        <taxon>Salamandroidea</taxon>
        <taxon>Salamandridae</taxon>
        <taxon>Pleurodelinae</taxon>
        <taxon>Pleurodeles</taxon>
    </lineage>
</organism>
<sequence length="246" mass="26449">MEGVCPAEEPLQALKSTTPEIEEAGTEDQRRPPSIPPVPVADAPGSAEVPDQDNKERYRTQDILGGEARSPQEEGSTRGQESGVPGEKEPGGKGERGVRRRSDRGHRGENPRPEDRRDQGSGGEARSPREEGSTRGQESGVPGEKELGGKANEERDGGATEDTVERTPGRRTGETRERDWGGLPEPWSRSGIEAPLDSCRMIAAKTLSGALPPVSCGTELAPWPGVRAGPQRWRETPAEPLLHICC</sequence>
<feature type="compositionally biased region" description="Basic and acidic residues" evidence="1">
    <location>
        <begin position="105"/>
        <end position="119"/>
    </location>
</feature>
<comment type="caution">
    <text evidence="2">The sequence shown here is derived from an EMBL/GenBank/DDBJ whole genome shotgun (WGS) entry which is preliminary data.</text>
</comment>
<feature type="compositionally biased region" description="Basic and acidic residues" evidence="1">
    <location>
        <begin position="143"/>
        <end position="180"/>
    </location>
</feature>
<accession>A0AAV7MQ02</accession>
<proteinExistence type="predicted"/>
<feature type="region of interest" description="Disordered" evidence="1">
    <location>
        <begin position="1"/>
        <end position="192"/>
    </location>
</feature>